<feature type="region of interest" description="Disordered" evidence="1">
    <location>
        <begin position="120"/>
        <end position="182"/>
    </location>
</feature>
<evidence type="ECO:0000313" key="3">
    <source>
        <dbReference type="Proteomes" id="UP000694407"/>
    </source>
</evidence>
<dbReference type="GeneTree" id="ENSGT00940000158134"/>
<proteinExistence type="predicted"/>
<dbReference type="Pfam" id="PF15666">
    <property type="entry name" value="HGAL"/>
    <property type="match status" value="1"/>
</dbReference>
<dbReference type="AlphaFoldDB" id="A0A8C5ZFL6"/>
<protein>
    <submittedName>
        <fullName evidence="2">Germinal center associated signaling and motility</fullName>
    </submittedName>
</protein>
<dbReference type="InterPro" id="IPR031364">
    <property type="entry name" value="GC_assoc_lym"/>
</dbReference>
<evidence type="ECO:0000313" key="2">
    <source>
        <dbReference type="Ensembl" id="ENSMMMP00000012952.1"/>
    </source>
</evidence>
<dbReference type="GO" id="GO:0003779">
    <property type="term" value="F:actin binding"/>
    <property type="evidence" value="ECO:0007669"/>
    <property type="project" value="Ensembl"/>
</dbReference>
<dbReference type="Ensembl" id="ENSMMMT00000014791.1">
    <property type="protein sequence ID" value="ENSMMMP00000012952.1"/>
    <property type="gene ID" value="ENSMMMG00000011553.1"/>
</dbReference>
<dbReference type="GO" id="GO:0019901">
    <property type="term" value="F:protein kinase binding"/>
    <property type="evidence" value="ECO:0007669"/>
    <property type="project" value="Ensembl"/>
</dbReference>
<dbReference type="GO" id="GO:0045159">
    <property type="term" value="F:myosin II binding"/>
    <property type="evidence" value="ECO:0007669"/>
    <property type="project" value="Ensembl"/>
</dbReference>
<reference evidence="2" key="1">
    <citation type="submission" date="2025-08" db="UniProtKB">
        <authorList>
            <consortium name="Ensembl"/>
        </authorList>
    </citation>
    <scope>IDENTIFICATION</scope>
</reference>
<organism evidence="2 3">
    <name type="scientific">Marmota marmota marmota</name>
    <name type="common">Alpine marmot</name>
    <dbReference type="NCBI Taxonomy" id="9994"/>
    <lineage>
        <taxon>Eukaryota</taxon>
        <taxon>Metazoa</taxon>
        <taxon>Chordata</taxon>
        <taxon>Craniata</taxon>
        <taxon>Vertebrata</taxon>
        <taxon>Euteleostomi</taxon>
        <taxon>Mammalia</taxon>
        <taxon>Eutheria</taxon>
        <taxon>Euarchontoglires</taxon>
        <taxon>Glires</taxon>
        <taxon>Rodentia</taxon>
        <taxon>Sciuromorpha</taxon>
        <taxon>Sciuridae</taxon>
        <taxon>Xerinae</taxon>
        <taxon>Marmotini</taxon>
        <taxon>Marmota</taxon>
    </lineage>
</organism>
<dbReference type="PANTHER" id="PTHR35351:SF2">
    <property type="entry name" value="GERMINAL CENTER-ASSOCIATED SIGNALING AND MOTILITY PROTEIN"/>
    <property type="match status" value="1"/>
</dbReference>
<gene>
    <name evidence="2" type="primary">GCSAM</name>
</gene>
<dbReference type="GO" id="GO:0050855">
    <property type="term" value="P:regulation of B cell receptor signaling pathway"/>
    <property type="evidence" value="ECO:0007669"/>
    <property type="project" value="Ensembl"/>
</dbReference>
<sequence length="182" mass="21503">MGNHLQRENRWQRDTQEMPWKLRLQNTKQRTSRYFRCWDYHDTEECFCLPWKKLCVFKARQDSQKKNEGMTPTPIQDRANQTHTEELCYVLIHHHKDQGRRPSGTSAEVYYENVSCKAERPKESLGGTETEYSLLRVPSTPRHPPSPEDEYELLMPSKISSPSLKQPHVLPSPFETQFSLLQ</sequence>
<accession>A0A8C5ZFL6</accession>
<reference evidence="2" key="2">
    <citation type="submission" date="2025-09" db="UniProtKB">
        <authorList>
            <consortium name="Ensembl"/>
        </authorList>
    </citation>
    <scope>IDENTIFICATION</scope>
</reference>
<dbReference type="Proteomes" id="UP000694407">
    <property type="component" value="Unplaced"/>
</dbReference>
<dbReference type="GO" id="GO:2000402">
    <property type="term" value="P:negative regulation of lymphocyte migration"/>
    <property type="evidence" value="ECO:0007669"/>
    <property type="project" value="Ensembl"/>
</dbReference>
<dbReference type="PANTHER" id="PTHR35351">
    <property type="entry name" value="GERMINAL CENTER-ASSOCIATED SIGNALING AND MOTILITY-LIKE PROTEIN"/>
    <property type="match status" value="1"/>
</dbReference>
<keyword evidence="3" id="KW-1185">Reference proteome</keyword>
<name>A0A8C5ZFL6_MARMA</name>
<evidence type="ECO:0000256" key="1">
    <source>
        <dbReference type="SAM" id="MobiDB-lite"/>
    </source>
</evidence>